<comment type="caution">
    <text evidence="1">The sequence shown here is derived from an EMBL/GenBank/DDBJ whole genome shotgun (WGS) entry which is preliminary data.</text>
</comment>
<gene>
    <name evidence="1" type="ORF">AVEN_170489_1</name>
</gene>
<protein>
    <submittedName>
        <fullName evidence="1">Uncharacterized protein</fullName>
    </submittedName>
</protein>
<sequence>MLRVKFQTEDFVEKQAEEDADYLIIKCALEIEKRSQYVVVFGEDIGLLVIMAASINSENFFFLKPGRGQGMTQEKGQGQGCTNSLEDNIITNSANQEAEIDIRMEEIILVEEEYQKLQVQESDRKQTDINDYDQP</sequence>
<dbReference type="EMBL" id="BGPR01000129">
    <property type="protein sequence ID" value="GBL97376.1"/>
    <property type="molecule type" value="Genomic_DNA"/>
</dbReference>
<keyword evidence="2" id="KW-1185">Reference proteome</keyword>
<dbReference type="AlphaFoldDB" id="A0A4Y2C195"/>
<name>A0A4Y2C195_ARAVE</name>
<reference evidence="1 2" key="1">
    <citation type="journal article" date="2019" name="Sci. Rep.">
        <title>Orb-weaving spider Araneus ventricosus genome elucidates the spidroin gene catalogue.</title>
        <authorList>
            <person name="Kono N."/>
            <person name="Nakamura H."/>
            <person name="Ohtoshi R."/>
            <person name="Moran D.A.P."/>
            <person name="Shinohara A."/>
            <person name="Yoshida Y."/>
            <person name="Fujiwara M."/>
            <person name="Mori M."/>
            <person name="Tomita M."/>
            <person name="Arakawa K."/>
        </authorList>
    </citation>
    <scope>NUCLEOTIDE SEQUENCE [LARGE SCALE GENOMIC DNA]</scope>
</reference>
<evidence type="ECO:0000313" key="1">
    <source>
        <dbReference type="EMBL" id="GBL97376.1"/>
    </source>
</evidence>
<proteinExistence type="predicted"/>
<organism evidence="1 2">
    <name type="scientific">Araneus ventricosus</name>
    <name type="common">Orbweaver spider</name>
    <name type="synonym">Epeira ventricosa</name>
    <dbReference type="NCBI Taxonomy" id="182803"/>
    <lineage>
        <taxon>Eukaryota</taxon>
        <taxon>Metazoa</taxon>
        <taxon>Ecdysozoa</taxon>
        <taxon>Arthropoda</taxon>
        <taxon>Chelicerata</taxon>
        <taxon>Arachnida</taxon>
        <taxon>Araneae</taxon>
        <taxon>Araneomorphae</taxon>
        <taxon>Entelegynae</taxon>
        <taxon>Araneoidea</taxon>
        <taxon>Araneidae</taxon>
        <taxon>Araneus</taxon>
    </lineage>
</organism>
<dbReference type="Proteomes" id="UP000499080">
    <property type="component" value="Unassembled WGS sequence"/>
</dbReference>
<dbReference type="OrthoDB" id="6156427at2759"/>
<evidence type="ECO:0000313" key="2">
    <source>
        <dbReference type="Proteomes" id="UP000499080"/>
    </source>
</evidence>
<accession>A0A4Y2C195</accession>